<dbReference type="InterPro" id="IPR027408">
    <property type="entry name" value="PNPase/RNase_PH_dom_sf"/>
</dbReference>
<feature type="region of interest" description="Disordered" evidence="10">
    <location>
        <begin position="173"/>
        <end position="200"/>
    </location>
</feature>
<evidence type="ECO:0000313" key="13">
    <source>
        <dbReference type="Proteomes" id="UP001303473"/>
    </source>
</evidence>
<keyword evidence="4" id="KW-0963">Cytoplasm</keyword>
<keyword evidence="7" id="KW-0694">RNA-binding</keyword>
<dbReference type="GO" id="GO:0034475">
    <property type="term" value="P:U4 snRNA 3'-end processing"/>
    <property type="evidence" value="ECO:0007669"/>
    <property type="project" value="TreeGrafter"/>
</dbReference>
<dbReference type="Gene3D" id="3.30.230.70">
    <property type="entry name" value="GHMP Kinase, N-terminal domain"/>
    <property type="match status" value="1"/>
</dbReference>
<keyword evidence="12" id="KW-0689">Ribosomal protein</keyword>
<feature type="domain" description="Exoribonuclease phosphorolytic" evidence="11">
    <location>
        <begin position="51"/>
        <end position="242"/>
    </location>
</feature>
<feature type="region of interest" description="Disordered" evidence="10">
    <location>
        <begin position="93"/>
        <end position="112"/>
    </location>
</feature>
<dbReference type="InterPro" id="IPR001247">
    <property type="entry name" value="ExoRNase_PH_dom1"/>
</dbReference>
<evidence type="ECO:0000256" key="8">
    <source>
        <dbReference type="ARBA" id="ARBA00023242"/>
    </source>
</evidence>
<dbReference type="GO" id="GO:0000176">
    <property type="term" value="C:nuclear exosome (RNase complex)"/>
    <property type="evidence" value="ECO:0007669"/>
    <property type="project" value="TreeGrafter"/>
</dbReference>
<keyword evidence="6" id="KW-0271">Exosome</keyword>
<dbReference type="PANTHER" id="PTHR11097:SF9">
    <property type="entry name" value="EXOSOME COMPLEX COMPONENT RRP43"/>
    <property type="match status" value="1"/>
</dbReference>
<dbReference type="PANTHER" id="PTHR11097">
    <property type="entry name" value="EXOSOME COMPLEX EXONUCLEASE RIBOSOMAL RNA PROCESSING PROTEIN"/>
    <property type="match status" value="1"/>
</dbReference>
<dbReference type="Pfam" id="PF01138">
    <property type="entry name" value="RNase_PH"/>
    <property type="match status" value="1"/>
</dbReference>
<dbReference type="GO" id="GO:0005840">
    <property type="term" value="C:ribosome"/>
    <property type="evidence" value="ECO:0007669"/>
    <property type="project" value="UniProtKB-KW"/>
</dbReference>
<name>A0AAN6MYU7_9PEZI</name>
<evidence type="ECO:0000256" key="9">
    <source>
        <dbReference type="ARBA" id="ARBA00030617"/>
    </source>
</evidence>
<comment type="similarity">
    <text evidence="3">Belongs to the RNase PH family.</text>
</comment>
<dbReference type="GO" id="GO:0000177">
    <property type="term" value="C:cytoplasmic exosome (RNase complex)"/>
    <property type="evidence" value="ECO:0007669"/>
    <property type="project" value="TreeGrafter"/>
</dbReference>
<comment type="caution">
    <text evidence="12">The sequence shown here is derived from an EMBL/GenBank/DDBJ whole genome shotgun (WGS) entry which is preliminary data.</text>
</comment>
<dbReference type="GO" id="GO:0000467">
    <property type="term" value="P:exonucleolytic trimming to generate mature 3'-end of 5.8S rRNA from tricistronic rRNA transcript (SSU-rRNA, 5.8S rRNA, LSU-rRNA)"/>
    <property type="evidence" value="ECO:0007669"/>
    <property type="project" value="TreeGrafter"/>
</dbReference>
<dbReference type="SUPFAM" id="SSF54211">
    <property type="entry name" value="Ribosomal protein S5 domain 2-like"/>
    <property type="match status" value="1"/>
</dbReference>
<accession>A0AAN6MYU7</accession>
<evidence type="ECO:0000256" key="7">
    <source>
        <dbReference type="ARBA" id="ARBA00022884"/>
    </source>
</evidence>
<dbReference type="GO" id="GO:0071028">
    <property type="term" value="P:nuclear mRNA surveillance"/>
    <property type="evidence" value="ECO:0007669"/>
    <property type="project" value="TreeGrafter"/>
</dbReference>
<dbReference type="GO" id="GO:0071035">
    <property type="term" value="P:nuclear polyadenylation-dependent rRNA catabolic process"/>
    <property type="evidence" value="ECO:0007669"/>
    <property type="project" value="TreeGrafter"/>
</dbReference>
<keyword evidence="12" id="KW-0687">Ribonucleoprotein</keyword>
<evidence type="ECO:0000256" key="2">
    <source>
        <dbReference type="ARBA" id="ARBA00004604"/>
    </source>
</evidence>
<feature type="region of interest" description="Disordered" evidence="10">
    <location>
        <begin position="27"/>
        <end position="54"/>
    </location>
</feature>
<evidence type="ECO:0000256" key="5">
    <source>
        <dbReference type="ARBA" id="ARBA00022552"/>
    </source>
</evidence>
<dbReference type="GO" id="GO:0034473">
    <property type="term" value="P:U1 snRNA 3'-end processing"/>
    <property type="evidence" value="ECO:0007669"/>
    <property type="project" value="TreeGrafter"/>
</dbReference>
<evidence type="ECO:0000313" key="12">
    <source>
        <dbReference type="EMBL" id="KAK3935234.1"/>
    </source>
</evidence>
<dbReference type="Proteomes" id="UP001303473">
    <property type="component" value="Unassembled WGS sequence"/>
</dbReference>
<dbReference type="SUPFAM" id="SSF55666">
    <property type="entry name" value="Ribonuclease PH domain 2-like"/>
    <property type="match status" value="1"/>
</dbReference>
<comment type="subcellular location">
    <subcellularLocation>
        <location evidence="1">Cytoplasm</location>
    </subcellularLocation>
    <subcellularLocation>
        <location evidence="2">Nucleus</location>
        <location evidence="2">Nucleolus</location>
    </subcellularLocation>
</comment>
<dbReference type="GO" id="GO:0071038">
    <property type="term" value="P:TRAMP-dependent tRNA surveillance pathway"/>
    <property type="evidence" value="ECO:0007669"/>
    <property type="project" value="TreeGrafter"/>
</dbReference>
<keyword evidence="13" id="KW-1185">Reference proteome</keyword>
<gene>
    <name evidence="12" type="ORF">QBC46DRAFT_272194</name>
</gene>
<dbReference type="EMBL" id="MU853933">
    <property type="protein sequence ID" value="KAK3935234.1"/>
    <property type="molecule type" value="Genomic_DNA"/>
</dbReference>
<evidence type="ECO:0000256" key="6">
    <source>
        <dbReference type="ARBA" id="ARBA00022835"/>
    </source>
</evidence>
<evidence type="ECO:0000256" key="3">
    <source>
        <dbReference type="ARBA" id="ARBA00006678"/>
    </source>
</evidence>
<dbReference type="GO" id="GO:0005730">
    <property type="term" value="C:nucleolus"/>
    <property type="evidence" value="ECO:0007669"/>
    <property type="project" value="UniProtKB-SubCell"/>
</dbReference>
<proteinExistence type="inferred from homology"/>
<dbReference type="AlphaFoldDB" id="A0AAN6MYU7"/>
<evidence type="ECO:0000259" key="11">
    <source>
        <dbReference type="Pfam" id="PF01138"/>
    </source>
</evidence>
<organism evidence="12 13">
    <name type="scientific">Diplogelasinospora grovesii</name>
    <dbReference type="NCBI Taxonomy" id="303347"/>
    <lineage>
        <taxon>Eukaryota</taxon>
        <taxon>Fungi</taxon>
        <taxon>Dikarya</taxon>
        <taxon>Ascomycota</taxon>
        <taxon>Pezizomycotina</taxon>
        <taxon>Sordariomycetes</taxon>
        <taxon>Sordariomycetidae</taxon>
        <taxon>Sordariales</taxon>
        <taxon>Diplogelasinosporaceae</taxon>
        <taxon>Diplogelasinospora</taxon>
    </lineage>
</organism>
<evidence type="ECO:0000256" key="4">
    <source>
        <dbReference type="ARBA" id="ARBA00022490"/>
    </source>
</evidence>
<keyword evidence="8" id="KW-0539">Nucleus</keyword>
<evidence type="ECO:0000256" key="1">
    <source>
        <dbReference type="ARBA" id="ARBA00004496"/>
    </source>
</evidence>
<dbReference type="GO" id="GO:0016075">
    <property type="term" value="P:rRNA catabolic process"/>
    <property type="evidence" value="ECO:0007669"/>
    <property type="project" value="TreeGrafter"/>
</dbReference>
<keyword evidence="5" id="KW-0698">rRNA processing</keyword>
<dbReference type="InterPro" id="IPR036345">
    <property type="entry name" value="ExoRNase_PH_dom2_sf"/>
</dbReference>
<dbReference type="GO" id="GO:0034476">
    <property type="term" value="P:U5 snRNA 3'-end processing"/>
    <property type="evidence" value="ECO:0007669"/>
    <property type="project" value="TreeGrafter"/>
</dbReference>
<evidence type="ECO:0000256" key="10">
    <source>
        <dbReference type="SAM" id="MobiDB-lite"/>
    </source>
</evidence>
<dbReference type="GO" id="GO:0035925">
    <property type="term" value="F:mRNA 3'-UTR AU-rich region binding"/>
    <property type="evidence" value="ECO:0007669"/>
    <property type="project" value="TreeGrafter"/>
</dbReference>
<dbReference type="InterPro" id="IPR020568">
    <property type="entry name" value="Ribosomal_Su5_D2-typ_SF"/>
</dbReference>
<sequence>MDTPPTLSLSRSTFAKLSPHPYLVANLTGQGRSKSNSSPACCRTNGRTPQQARPLQVHPSSLTHAHGSALVRNGDTTVICGVRAEILPVSNIPQYRPRSHGEVDSDSSSSSRELRDYDLLVPNIELATGCATQFLPGVPPTTLAQTLSTRVYSLLHSCHLVDAADLRIWHNPKDSSSSEAANAQDKMDEDEDANSHKEEDAEPQLMAYWVLYIDLLFVSFDGNPFDAAWTAVLAALHDTKLPSARWDPDREMIVCSPPTRSLRLSGLPIACTAAIFVEKEHGDTGGRHWILLDPDRLEETLCREVVTMVVDCSDGETRVRAIEKHGGTVIGRELIRAFAGVAEKRWTEVQKSAFLTDK</sequence>
<dbReference type="InterPro" id="IPR050590">
    <property type="entry name" value="Exosome_comp_Rrp42_subfam"/>
</dbReference>
<reference evidence="13" key="1">
    <citation type="journal article" date="2023" name="Mol. Phylogenet. Evol.">
        <title>Genome-scale phylogeny and comparative genomics of the fungal order Sordariales.</title>
        <authorList>
            <person name="Hensen N."/>
            <person name="Bonometti L."/>
            <person name="Westerberg I."/>
            <person name="Brannstrom I.O."/>
            <person name="Guillou S."/>
            <person name="Cros-Aarteil S."/>
            <person name="Calhoun S."/>
            <person name="Haridas S."/>
            <person name="Kuo A."/>
            <person name="Mondo S."/>
            <person name="Pangilinan J."/>
            <person name="Riley R."/>
            <person name="LaButti K."/>
            <person name="Andreopoulos B."/>
            <person name="Lipzen A."/>
            <person name="Chen C."/>
            <person name="Yan M."/>
            <person name="Daum C."/>
            <person name="Ng V."/>
            <person name="Clum A."/>
            <person name="Steindorff A."/>
            <person name="Ohm R.A."/>
            <person name="Martin F."/>
            <person name="Silar P."/>
            <person name="Natvig D.O."/>
            <person name="Lalanne C."/>
            <person name="Gautier V."/>
            <person name="Ament-Velasquez S.L."/>
            <person name="Kruys A."/>
            <person name="Hutchinson M.I."/>
            <person name="Powell A.J."/>
            <person name="Barry K."/>
            <person name="Miller A.N."/>
            <person name="Grigoriev I.V."/>
            <person name="Debuchy R."/>
            <person name="Gladieux P."/>
            <person name="Hiltunen Thoren M."/>
            <person name="Johannesson H."/>
        </authorList>
    </citation>
    <scope>NUCLEOTIDE SEQUENCE [LARGE SCALE GENOMIC DNA]</scope>
    <source>
        <strain evidence="13">CBS 340.73</strain>
    </source>
</reference>
<protein>
    <recommendedName>
        <fullName evidence="9">Ribosomal RNA-processing protein 43</fullName>
    </recommendedName>
</protein>